<accession>A0A7D9J1F5</accession>
<sequence>MYAKCNLIPVYSDEASSGIFDTWRGWPNFTFLHAFNAMESSKTDSDDNFRCPTEPGPSFQSPESGTHGGKRRGSGRKRKHEEGYENVRTKCDLEDHFLAQ</sequence>
<dbReference type="Proteomes" id="UP001152795">
    <property type="component" value="Unassembled WGS sequence"/>
</dbReference>
<feature type="compositionally biased region" description="Basic residues" evidence="1">
    <location>
        <begin position="68"/>
        <end position="79"/>
    </location>
</feature>
<gene>
    <name evidence="2" type="ORF">PACLA_8A047493</name>
</gene>
<dbReference type="AlphaFoldDB" id="A0A7D9J1F5"/>
<keyword evidence="3" id="KW-1185">Reference proteome</keyword>
<evidence type="ECO:0000313" key="2">
    <source>
        <dbReference type="EMBL" id="CAB4018837.1"/>
    </source>
</evidence>
<proteinExistence type="predicted"/>
<name>A0A7D9J1F5_PARCT</name>
<dbReference type="EMBL" id="CACRXK020010189">
    <property type="protein sequence ID" value="CAB4018837.1"/>
    <property type="molecule type" value="Genomic_DNA"/>
</dbReference>
<protein>
    <submittedName>
        <fullName evidence="2">Uncharacterized protein</fullName>
    </submittedName>
</protein>
<evidence type="ECO:0000313" key="3">
    <source>
        <dbReference type="Proteomes" id="UP001152795"/>
    </source>
</evidence>
<feature type="region of interest" description="Disordered" evidence="1">
    <location>
        <begin position="41"/>
        <end position="85"/>
    </location>
</feature>
<evidence type="ECO:0000256" key="1">
    <source>
        <dbReference type="SAM" id="MobiDB-lite"/>
    </source>
</evidence>
<organism evidence="2 3">
    <name type="scientific">Paramuricea clavata</name>
    <name type="common">Red gorgonian</name>
    <name type="synonym">Violescent sea-whip</name>
    <dbReference type="NCBI Taxonomy" id="317549"/>
    <lineage>
        <taxon>Eukaryota</taxon>
        <taxon>Metazoa</taxon>
        <taxon>Cnidaria</taxon>
        <taxon>Anthozoa</taxon>
        <taxon>Octocorallia</taxon>
        <taxon>Malacalcyonacea</taxon>
        <taxon>Plexauridae</taxon>
        <taxon>Paramuricea</taxon>
    </lineage>
</organism>
<reference evidence="2" key="1">
    <citation type="submission" date="2020-04" db="EMBL/GenBank/DDBJ databases">
        <authorList>
            <person name="Alioto T."/>
            <person name="Alioto T."/>
            <person name="Gomez Garrido J."/>
        </authorList>
    </citation>
    <scope>NUCLEOTIDE SEQUENCE</scope>
    <source>
        <strain evidence="2">A484AB</strain>
    </source>
</reference>
<comment type="caution">
    <text evidence="2">The sequence shown here is derived from an EMBL/GenBank/DDBJ whole genome shotgun (WGS) entry which is preliminary data.</text>
</comment>